<evidence type="ECO:0000313" key="2">
    <source>
        <dbReference type="EMBL" id="KAA6367278.1"/>
    </source>
</evidence>
<accession>A0A5J4UA53</accession>
<proteinExistence type="predicted"/>
<evidence type="ECO:0008006" key="4">
    <source>
        <dbReference type="Google" id="ProtNLM"/>
    </source>
</evidence>
<protein>
    <recommendedName>
        <fullName evidence="4">Reverse transcriptase domain-containing protein</fullName>
    </recommendedName>
</protein>
<dbReference type="PANTHER" id="PTHR33050">
    <property type="entry name" value="REVERSE TRANSCRIPTASE DOMAIN-CONTAINING PROTEIN"/>
    <property type="match status" value="1"/>
</dbReference>
<feature type="compositionally biased region" description="Basic and acidic residues" evidence="1">
    <location>
        <begin position="56"/>
        <end position="84"/>
    </location>
</feature>
<sequence length="361" mass="41096">MCFGVKHAPLTFHKTLRPVIKLIIEVLRVRIVAYCDDIIIIYEERMGNQHGEGPINDDRRTISQNEGTERKMEQNNTIREDCEGKVSSQLPQISQLSTLTDQERRPFHVKTEQNQIINSNVQRMEQLLVSSTQYTAGNILVEVPNRQEQTQPSNYSTATSDPINRCINEQLRCMPEASESRRIDTLSGRLGQVRSLKIETDNSSAEFNINRGAAAAALAKLVDRTLETAEKLNIQLYAFRIPGLQNKILDSLSRLSTSGDYTIGQEILNEALHILKVRPTIDMFANCKNRRCRRFVNLVRDNWAVAQDSLSVSWKGEVPYLQPPIPLIQAMLNKLDKENVSAVMVIPNWPSQAWRPIMMNK</sequence>
<dbReference type="EMBL" id="SNRW01018503">
    <property type="protein sequence ID" value="KAA6367278.1"/>
    <property type="molecule type" value="Genomic_DNA"/>
</dbReference>
<dbReference type="AlphaFoldDB" id="A0A5J4UA53"/>
<reference evidence="2 3" key="1">
    <citation type="submission" date="2019-03" db="EMBL/GenBank/DDBJ databases">
        <title>Single cell metagenomics reveals metabolic interactions within the superorganism composed of flagellate Streblomastix strix and complex community of Bacteroidetes bacteria on its surface.</title>
        <authorList>
            <person name="Treitli S.C."/>
            <person name="Kolisko M."/>
            <person name="Husnik F."/>
            <person name="Keeling P."/>
            <person name="Hampl V."/>
        </authorList>
    </citation>
    <scope>NUCLEOTIDE SEQUENCE [LARGE SCALE GENOMIC DNA]</scope>
    <source>
        <strain evidence="2">ST1C</strain>
    </source>
</reference>
<feature type="region of interest" description="Disordered" evidence="1">
    <location>
        <begin position="49"/>
        <end position="86"/>
    </location>
</feature>
<dbReference type="InterPro" id="IPR052055">
    <property type="entry name" value="Hepadnavirus_pol/RT"/>
</dbReference>
<name>A0A5J4UA53_9EUKA</name>
<dbReference type="OrthoDB" id="6152309at2759"/>
<dbReference type="PANTHER" id="PTHR33050:SF7">
    <property type="entry name" value="RIBONUCLEASE H"/>
    <property type="match status" value="1"/>
</dbReference>
<gene>
    <name evidence="2" type="ORF">EZS28_037196</name>
</gene>
<comment type="caution">
    <text evidence="2">The sequence shown here is derived from an EMBL/GenBank/DDBJ whole genome shotgun (WGS) entry which is preliminary data.</text>
</comment>
<feature type="non-terminal residue" evidence="2">
    <location>
        <position position="361"/>
    </location>
</feature>
<organism evidence="2 3">
    <name type="scientific">Streblomastix strix</name>
    <dbReference type="NCBI Taxonomy" id="222440"/>
    <lineage>
        <taxon>Eukaryota</taxon>
        <taxon>Metamonada</taxon>
        <taxon>Preaxostyla</taxon>
        <taxon>Oxymonadida</taxon>
        <taxon>Streblomastigidae</taxon>
        <taxon>Streblomastix</taxon>
    </lineage>
</organism>
<evidence type="ECO:0000313" key="3">
    <source>
        <dbReference type="Proteomes" id="UP000324800"/>
    </source>
</evidence>
<evidence type="ECO:0000256" key="1">
    <source>
        <dbReference type="SAM" id="MobiDB-lite"/>
    </source>
</evidence>
<dbReference type="Proteomes" id="UP000324800">
    <property type="component" value="Unassembled WGS sequence"/>
</dbReference>